<keyword evidence="2" id="KW-0479">Metal-binding</keyword>
<dbReference type="Pfam" id="PF01255">
    <property type="entry name" value="Prenyltransf"/>
    <property type="match status" value="1"/>
</dbReference>
<keyword evidence="4" id="KW-1185">Reference proteome</keyword>
<dbReference type="PROSITE" id="PS01066">
    <property type="entry name" value="UPP_SYNTHASE"/>
    <property type="match status" value="1"/>
</dbReference>
<dbReference type="AlphaFoldDB" id="A0A1K1LH83"/>
<gene>
    <name evidence="3" type="ORF">DESPIGER_2229</name>
</gene>
<keyword evidence="2" id="KW-0460">Magnesium</keyword>
<comment type="similarity">
    <text evidence="2">Belongs to the UPP synthase family.</text>
</comment>
<dbReference type="FunFam" id="3.40.1180.10:FF:000001">
    <property type="entry name" value="(2E,6E)-farnesyl-diphosphate-specific ditrans,polycis-undecaprenyl-diphosphate synthase"/>
    <property type="match status" value="1"/>
</dbReference>
<dbReference type="GO" id="GO:0045547">
    <property type="term" value="F:ditrans,polycis-polyprenyl diphosphate synthase [(2E,6E)-farnesyl diphosphate specific] activity"/>
    <property type="evidence" value="ECO:0007669"/>
    <property type="project" value="TreeGrafter"/>
</dbReference>
<evidence type="ECO:0000256" key="2">
    <source>
        <dbReference type="HAMAP-Rule" id="MF_01139"/>
    </source>
</evidence>
<feature type="binding site" evidence="2">
    <location>
        <begin position="62"/>
        <end position="64"/>
    </location>
    <ligand>
        <name>substrate</name>
    </ligand>
</feature>
<dbReference type="EC" id="2.5.1.-" evidence="2"/>
<comment type="subunit">
    <text evidence="2">Homodimer.</text>
</comment>
<proteinExistence type="inferred from homology"/>
<feature type="active site" description="Proton acceptor" evidence="2">
    <location>
        <position position="65"/>
    </location>
</feature>
<dbReference type="CDD" id="cd00475">
    <property type="entry name" value="Cis_IPPS"/>
    <property type="match status" value="1"/>
</dbReference>
<evidence type="ECO:0000313" key="3">
    <source>
        <dbReference type="EMBL" id="SFV74051.1"/>
    </source>
</evidence>
<sequence>MSDTLTHLPVHLAIIMDGNGRWAQARGLPREAGHRAGAETVRTIVTECRRLAIRHLTLYTFSSENWSRPKAEVSALFSLLLEFLGQEVPRMEREGIRLNILGDMEALPLAARTALRHGLRRTAANTDMVLNLALNYGGRAELVRAVRSMMAEGLRPGDVTEQSLADHLYTAGQPDPDFLIRTSGEQRLSNYLLYQCAYSEFYFTPTPWPDFGVEALHEALAAYAGRSRRFGKTQEQINGR</sequence>
<dbReference type="InterPro" id="IPR018520">
    <property type="entry name" value="UPP_synth-like_CS"/>
</dbReference>
<dbReference type="GO" id="GO:0000287">
    <property type="term" value="F:magnesium ion binding"/>
    <property type="evidence" value="ECO:0007669"/>
    <property type="project" value="UniProtKB-UniRule"/>
</dbReference>
<feature type="binding site" evidence="2">
    <location>
        <position position="34"/>
    </location>
    <ligand>
        <name>substrate</name>
    </ligand>
</feature>
<dbReference type="InterPro" id="IPR001441">
    <property type="entry name" value="UPP_synth-like"/>
</dbReference>
<reference evidence="4" key="1">
    <citation type="submission" date="2016-10" db="EMBL/GenBank/DDBJ databases">
        <authorList>
            <person name="Wegmann U."/>
        </authorList>
    </citation>
    <scope>NUCLEOTIDE SEQUENCE [LARGE SCALE GENOMIC DNA]</scope>
</reference>
<dbReference type="SUPFAM" id="SSF64005">
    <property type="entry name" value="Undecaprenyl diphosphate synthase"/>
    <property type="match status" value="1"/>
</dbReference>
<feature type="binding site" evidence="2">
    <location>
        <position position="22"/>
    </location>
    <ligand>
        <name>substrate</name>
    </ligand>
</feature>
<dbReference type="NCBIfam" id="TIGR00055">
    <property type="entry name" value="uppS"/>
    <property type="match status" value="1"/>
</dbReference>
<protein>
    <recommendedName>
        <fullName evidence="2">Isoprenyl transferase</fullName>
        <ecNumber evidence="2">2.5.1.-</ecNumber>
    </recommendedName>
</protein>
<feature type="active site" evidence="2">
    <location>
        <position position="17"/>
    </location>
</feature>
<organism evidence="3 4">
    <name type="scientific">Desulfovibrio piger</name>
    <dbReference type="NCBI Taxonomy" id="901"/>
    <lineage>
        <taxon>Bacteria</taxon>
        <taxon>Pseudomonadati</taxon>
        <taxon>Thermodesulfobacteriota</taxon>
        <taxon>Desulfovibrionia</taxon>
        <taxon>Desulfovibrionales</taxon>
        <taxon>Desulfovibrionaceae</taxon>
        <taxon>Desulfovibrio</taxon>
    </lineage>
</organism>
<accession>A0A1K1LH83</accession>
<dbReference type="EMBL" id="LT630450">
    <property type="protein sequence ID" value="SFV74051.1"/>
    <property type="molecule type" value="Genomic_DNA"/>
</dbReference>
<keyword evidence="1 2" id="KW-0808">Transferase</keyword>
<feature type="binding site" evidence="2">
    <location>
        <position position="181"/>
    </location>
    <ligand>
        <name>substrate</name>
    </ligand>
</feature>
<feature type="binding site" evidence="2">
    <location>
        <begin position="187"/>
        <end position="189"/>
    </location>
    <ligand>
        <name>substrate</name>
    </ligand>
</feature>
<dbReference type="Gene3D" id="3.40.1180.10">
    <property type="entry name" value="Decaprenyl diphosphate synthase-like"/>
    <property type="match status" value="1"/>
</dbReference>
<feature type="binding site" evidence="2">
    <location>
        <position position="68"/>
    </location>
    <ligand>
        <name>substrate</name>
    </ligand>
</feature>
<name>A0A1K1LH83_9BACT</name>
<evidence type="ECO:0000256" key="1">
    <source>
        <dbReference type="ARBA" id="ARBA00022679"/>
    </source>
</evidence>
<evidence type="ECO:0000313" key="4">
    <source>
        <dbReference type="Proteomes" id="UP000186323"/>
    </source>
</evidence>
<comment type="cofactor">
    <cofactor evidence="2">
        <name>Mg(2+)</name>
        <dbReference type="ChEBI" id="CHEBI:18420"/>
    </cofactor>
    <text evidence="2">Binds 2 magnesium ions per subunit.</text>
</comment>
<dbReference type="OrthoDB" id="4191603at2"/>
<dbReference type="InterPro" id="IPR036424">
    <property type="entry name" value="UPP_synth-like_sf"/>
</dbReference>
<dbReference type="Proteomes" id="UP000186323">
    <property type="component" value="Chromosome I"/>
</dbReference>
<feature type="binding site" evidence="2">
    <location>
        <position position="17"/>
    </location>
    <ligand>
        <name>Mg(2+)</name>
        <dbReference type="ChEBI" id="CHEBI:18420"/>
    </ligand>
</feature>
<dbReference type="GO" id="GO:0016094">
    <property type="term" value="P:polyprenol biosynthetic process"/>
    <property type="evidence" value="ECO:0007669"/>
    <property type="project" value="TreeGrafter"/>
</dbReference>
<dbReference type="RefSeq" id="WP_072336606.1">
    <property type="nucleotide sequence ID" value="NZ_DBGALU010000055.1"/>
</dbReference>
<dbReference type="HAMAP" id="MF_01139">
    <property type="entry name" value="ISPT"/>
    <property type="match status" value="1"/>
</dbReference>
<feature type="binding site" evidence="2">
    <location>
        <position position="66"/>
    </location>
    <ligand>
        <name>substrate</name>
    </ligand>
</feature>
<feature type="binding site" evidence="2">
    <location>
        <begin position="18"/>
        <end position="21"/>
    </location>
    <ligand>
        <name>substrate</name>
    </ligand>
</feature>
<dbReference type="NCBIfam" id="NF011405">
    <property type="entry name" value="PRK14830.1"/>
    <property type="match status" value="1"/>
</dbReference>
<dbReference type="PANTHER" id="PTHR10291:SF0">
    <property type="entry name" value="DEHYDRODOLICHYL DIPHOSPHATE SYNTHASE 2"/>
    <property type="match status" value="1"/>
</dbReference>
<feature type="binding site" evidence="2">
    <location>
        <position position="200"/>
    </location>
    <ligand>
        <name>Mg(2+)</name>
        <dbReference type="ChEBI" id="CHEBI:18420"/>
    </ligand>
</feature>
<comment type="function">
    <text evidence="2">Catalyzes the condensation of isopentenyl diphosphate (IPP) with allylic pyrophosphates generating different type of terpenoids.</text>
</comment>
<dbReference type="KEGG" id="dpg:DESPIGER_2229"/>
<feature type="binding site" evidence="2">
    <location>
        <position position="30"/>
    </location>
    <ligand>
        <name>substrate</name>
    </ligand>
</feature>
<dbReference type="PANTHER" id="PTHR10291">
    <property type="entry name" value="DEHYDRODOLICHYL DIPHOSPHATE SYNTHASE FAMILY MEMBER"/>
    <property type="match status" value="1"/>
</dbReference>